<keyword evidence="4" id="KW-0521">NADP</keyword>
<dbReference type="InterPro" id="IPR000960">
    <property type="entry name" value="Flavin_mOase"/>
</dbReference>
<evidence type="ECO:0000313" key="7">
    <source>
        <dbReference type="EMBL" id="KAK0391462.1"/>
    </source>
</evidence>
<proteinExistence type="inferred from homology"/>
<dbReference type="GO" id="GO:0004499">
    <property type="term" value="F:N,N-dimethylaniline monooxygenase activity"/>
    <property type="evidence" value="ECO:0007669"/>
    <property type="project" value="InterPro"/>
</dbReference>
<name>A0AA39GQ17_SARSR</name>
<dbReference type="AlphaFoldDB" id="A0AA39GQ17"/>
<dbReference type="Proteomes" id="UP001175261">
    <property type="component" value="Unassembled WGS sequence"/>
</dbReference>
<keyword evidence="5" id="KW-0560">Oxidoreductase</keyword>
<protein>
    <recommendedName>
        <fullName evidence="6">DUF6314 domain-containing protein</fullName>
    </recommendedName>
</protein>
<keyword evidence="8" id="KW-1185">Reference proteome</keyword>
<evidence type="ECO:0000256" key="1">
    <source>
        <dbReference type="ARBA" id="ARBA00009183"/>
    </source>
</evidence>
<organism evidence="7 8">
    <name type="scientific">Sarocladium strictum</name>
    <name type="common">Black bundle disease fungus</name>
    <name type="synonym">Acremonium strictum</name>
    <dbReference type="NCBI Taxonomy" id="5046"/>
    <lineage>
        <taxon>Eukaryota</taxon>
        <taxon>Fungi</taxon>
        <taxon>Dikarya</taxon>
        <taxon>Ascomycota</taxon>
        <taxon>Pezizomycotina</taxon>
        <taxon>Sordariomycetes</taxon>
        <taxon>Hypocreomycetidae</taxon>
        <taxon>Hypocreales</taxon>
        <taxon>Sarocladiaceae</taxon>
        <taxon>Sarocladium</taxon>
    </lineage>
</organism>
<gene>
    <name evidence="7" type="ORF">NLU13_0963</name>
</gene>
<dbReference type="InterPro" id="IPR050346">
    <property type="entry name" value="FMO-like"/>
</dbReference>
<comment type="caution">
    <text evidence="7">The sequence shown here is derived from an EMBL/GenBank/DDBJ whole genome shotgun (WGS) entry which is preliminary data.</text>
</comment>
<dbReference type="InterPro" id="IPR036188">
    <property type="entry name" value="FAD/NAD-bd_sf"/>
</dbReference>
<evidence type="ECO:0000256" key="3">
    <source>
        <dbReference type="ARBA" id="ARBA00022827"/>
    </source>
</evidence>
<dbReference type="Gene3D" id="3.50.50.60">
    <property type="entry name" value="FAD/NAD(P)-binding domain"/>
    <property type="match status" value="1"/>
</dbReference>
<dbReference type="PRINTS" id="PR00370">
    <property type="entry name" value="FMOXYGENASE"/>
</dbReference>
<dbReference type="InterPro" id="IPR045632">
    <property type="entry name" value="DUF6314"/>
</dbReference>
<dbReference type="PANTHER" id="PTHR23023">
    <property type="entry name" value="DIMETHYLANILINE MONOOXYGENASE"/>
    <property type="match status" value="1"/>
</dbReference>
<dbReference type="InterPro" id="IPR020946">
    <property type="entry name" value="Flavin_mOase-like"/>
</dbReference>
<dbReference type="GO" id="GO:0050661">
    <property type="term" value="F:NADP binding"/>
    <property type="evidence" value="ECO:0007669"/>
    <property type="project" value="InterPro"/>
</dbReference>
<accession>A0AA39GQ17</accession>
<dbReference type="SUPFAM" id="SSF51905">
    <property type="entry name" value="FAD/NAD(P)-binding domain"/>
    <property type="match status" value="2"/>
</dbReference>
<keyword evidence="3" id="KW-0274">FAD</keyword>
<feature type="domain" description="DUF6314" evidence="6">
    <location>
        <begin position="580"/>
        <end position="749"/>
    </location>
</feature>
<keyword evidence="2" id="KW-0285">Flavoprotein</keyword>
<dbReference type="Pfam" id="PF00743">
    <property type="entry name" value="FMO-like"/>
    <property type="match status" value="1"/>
</dbReference>
<dbReference type="GO" id="GO:0050660">
    <property type="term" value="F:flavin adenine dinucleotide binding"/>
    <property type="evidence" value="ECO:0007669"/>
    <property type="project" value="InterPro"/>
</dbReference>
<dbReference type="Pfam" id="PF19834">
    <property type="entry name" value="DUF6314"/>
    <property type="match status" value="1"/>
</dbReference>
<evidence type="ECO:0000256" key="2">
    <source>
        <dbReference type="ARBA" id="ARBA00022630"/>
    </source>
</evidence>
<comment type="similarity">
    <text evidence="1">Belongs to the FMO family.</text>
</comment>
<sequence length="753" mass="84049">MHSRSFYQLTRAQNMAKSVCIIGAGPSGLATAKTLLHNTPKGEFKVTVFDAQSSIGGLWPLSKDDSQRLVHPLMVTNQSRHTMHFSDLSWEKDAPQFPLAWQIGQYLQRYMDRYLTGHEAFSLQTAHKVAATRQVEQAWEVDFLSDGKIATQKFDKVVVATGFFGKPLTPAGLSGNEHKVPVIHSSQYRDLKGLLGKGRAGGGKILVVGGQMSGVEIAGTIGVHLSSAVNSPEAFDVPDIDKYTIHHVVQRPIWVFPLYSTPEAGATAPPFLPFDFASYNRSNRPRPLINNQGHITEEAATMTGNIFQGILGSDQAEFSPHLHIRDETKKEPPYLAVSDWYCELVRSGLIELSTGKVEGLEGETASLSSGESVENIAAVVVATGFDPNPCLDFLPKDVLLKMQHSTEDLGHPLALAFHGTHHPDVPGLGFVGFYRSPYWGVIQMQSRVLARLWSDEEHSTEKSQALQEKLSEDVSIQRTLDLRGDPRSSQFPMGDYPFLMQEMSQALSIPIVDPDNADQEPILSHNGQPLDMLSPARYPNPSDSDEAKLEATLLNHETVQLSHEAFSSPRFVSRAIFRSLLGTWSLERDLTSRLPTHPSGHFSGTAKFLIRQKTADGLSKTATSTPEHETSLEYLYIEDGEFKTDNGFSFNATRRYVWRYDEKTDKISVWFVQPDSLKKADYLFHGIELEQQNDRSQPWKAKAGHLCIDDYYDVKYEFAFKAVNLKQWKIEYTVNGPKKDFTISGTYSRPTKT</sequence>
<evidence type="ECO:0000256" key="5">
    <source>
        <dbReference type="ARBA" id="ARBA00023002"/>
    </source>
</evidence>
<evidence type="ECO:0000256" key="4">
    <source>
        <dbReference type="ARBA" id="ARBA00022857"/>
    </source>
</evidence>
<reference evidence="7" key="1">
    <citation type="submission" date="2022-10" db="EMBL/GenBank/DDBJ databases">
        <title>Determination and structural analysis of whole genome sequence of Sarocladium strictum F4-1.</title>
        <authorList>
            <person name="Hu L."/>
            <person name="Jiang Y."/>
        </authorList>
    </citation>
    <scope>NUCLEOTIDE SEQUENCE</scope>
    <source>
        <strain evidence="7">F4-1</strain>
    </source>
</reference>
<evidence type="ECO:0000259" key="6">
    <source>
        <dbReference type="Pfam" id="PF19834"/>
    </source>
</evidence>
<dbReference type="EMBL" id="JAPDFR010000001">
    <property type="protein sequence ID" value="KAK0391462.1"/>
    <property type="molecule type" value="Genomic_DNA"/>
</dbReference>
<evidence type="ECO:0000313" key="8">
    <source>
        <dbReference type="Proteomes" id="UP001175261"/>
    </source>
</evidence>